<dbReference type="OrthoDB" id="9800977at2"/>
<dbReference type="InterPro" id="IPR011257">
    <property type="entry name" value="DNA_glycosylase"/>
</dbReference>
<gene>
    <name evidence="13" type="ORF">D7X32_06190</name>
</gene>
<dbReference type="PANTHER" id="PTHR43286:SF1">
    <property type="entry name" value="ENDONUCLEASE III-LIKE PROTEIN 1"/>
    <property type="match status" value="1"/>
</dbReference>
<dbReference type="PANTHER" id="PTHR43286">
    <property type="entry name" value="ENDONUCLEASE III-LIKE PROTEIN 1"/>
    <property type="match status" value="1"/>
</dbReference>
<evidence type="ECO:0000256" key="2">
    <source>
        <dbReference type="ARBA" id="ARBA00008343"/>
    </source>
</evidence>
<dbReference type="SUPFAM" id="SSF48150">
    <property type="entry name" value="DNA-glycosylase"/>
    <property type="match status" value="1"/>
</dbReference>
<evidence type="ECO:0000256" key="10">
    <source>
        <dbReference type="ARBA" id="ARBA00023295"/>
    </source>
</evidence>
<keyword evidence="8" id="KW-0234">DNA repair</keyword>
<dbReference type="PROSITE" id="PS00764">
    <property type="entry name" value="ENDONUCLEASE_III_1"/>
    <property type="match status" value="1"/>
</dbReference>
<dbReference type="GO" id="GO:0016829">
    <property type="term" value="F:lyase activity"/>
    <property type="evidence" value="ECO:0007669"/>
    <property type="project" value="UniProtKB-KW"/>
</dbReference>
<keyword evidence="10" id="KW-0326">Glycosidase</keyword>
<evidence type="ECO:0000256" key="11">
    <source>
        <dbReference type="SAM" id="MobiDB-lite"/>
    </source>
</evidence>
<keyword evidence="7" id="KW-0411">Iron-sulfur</keyword>
<dbReference type="InterPro" id="IPR003265">
    <property type="entry name" value="HhH-GPD_domain"/>
</dbReference>
<dbReference type="Gene3D" id="1.10.340.30">
    <property type="entry name" value="Hypothetical protein, domain 2"/>
    <property type="match status" value="1"/>
</dbReference>
<dbReference type="SMART" id="SM00478">
    <property type="entry name" value="ENDO3c"/>
    <property type="match status" value="1"/>
</dbReference>
<keyword evidence="4" id="KW-0227">DNA damage</keyword>
<evidence type="ECO:0000313" key="14">
    <source>
        <dbReference type="Proteomes" id="UP000268313"/>
    </source>
</evidence>
<dbReference type="RefSeq" id="WP_120601572.1">
    <property type="nucleotide sequence ID" value="NZ_RAWE01000013.1"/>
</dbReference>
<keyword evidence="5" id="KW-0378">Hydrolase</keyword>
<evidence type="ECO:0000256" key="9">
    <source>
        <dbReference type="ARBA" id="ARBA00023239"/>
    </source>
</evidence>
<evidence type="ECO:0000256" key="5">
    <source>
        <dbReference type="ARBA" id="ARBA00022801"/>
    </source>
</evidence>
<keyword evidence="9" id="KW-0456">Lyase</keyword>
<evidence type="ECO:0000256" key="1">
    <source>
        <dbReference type="ARBA" id="ARBA00001966"/>
    </source>
</evidence>
<comment type="caution">
    <text evidence="13">The sequence shown here is derived from an EMBL/GenBank/DDBJ whole genome shotgun (WGS) entry which is preliminary data.</text>
</comment>
<comment type="similarity">
    <text evidence="2">Belongs to the Nth/MutY family.</text>
</comment>
<proteinExistence type="inferred from homology"/>
<dbReference type="InterPro" id="IPR004035">
    <property type="entry name" value="Endouclease-III_FeS-bd_BS"/>
</dbReference>
<evidence type="ECO:0000256" key="8">
    <source>
        <dbReference type="ARBA" id="ARBA00023204"/>
    </source>
</evidence>
<dbReference type="AlphaFoldDB" id="A0A3A8KD37"/>
<dbReference type="GO" id="GO:0006289">
    <property type="term" value="P:nucleotide-excision repair"/>
    <property type="evidence" value="ECO:0007669"/>
    <property type="project" value="TreeGrafter"/>
</dbReference>
<comment type="cofactor">
    <cofactor evidence="1">
        <name>[4Fe-4S] cluster</name>
        <dbReference type="ChEBI" id="CHEBI:49883"/>
    </cofactor>
</comment>
<evidence type="ECO:0000256" key="3">
    <source>
        <dbReference type="ARBA" id="ARBA00022723"/>
    </source>
</evidence>
<evidence type="ECO:0000313" key="13">
    <source>
        <dbReference type="EMBL" id="RKH06073.1"/>
    </source>
</evidence>
<dbReference type="InterPro" id="IPR023170">
    <property type="entry name" value="HhH_base_excis_C"/>
</dbReference>
<keyword evidence="13" id="KW-0540">Nuclease</keyword>
<keyword evidence="13" id="KW-0255">Endonuclease</keyword>
<dbReference type="GO" id="GO:0051536">
    <property type="term" value="F:iron-sulfur cluster binding"/>
    <property type="evidence" value="ECO:0007669"/>
    <property type="project" value="UniProtKB-KW"/>
</dbReference>
<dbReference type="GO" id="GO:0046872">
    <property type="term" value="F:metal ion binding"/>
    <property type="evidence" value="ECO:0007669"/>
    <property type="project" value="UniProtKB-KW"/>
</dbReference>
<protein>
    <submittedName>
        <fullName evidence="13">Endonuclease III</fullName>
    </submittedName>
</protein>
<keyword evidence="3" id="KW-0479">Metal-binding</keyword>
<evidence type="ECO:0000256" key="7">
    <source>
        <dbReference type="ARBA" id="ARBA00023014"/>
    </source>
</evidence>
<feature type="region of interest" description="Disordered" evidence="11">
    <location>
        <begin position="1"/>
        <end position="36"/>
    </location>
</feature>
<dbReference type="Pfam" id="PF00730">
    <property type="entry name" value="HhH-GPD"/>
    <property type="match status" value="1"/>
</dbReference>
<name>A0A3A8KD37_9BACT</name>
<evidence type="ECO:0000256" key="4">
    <source>
        <dbReference type="ARBA" id="ARBA00022763"/>
    </source>
</evidence>
<dbReference type="GO" id="GO:0000703">
    <property type="term" value="F:oxidized pyrimidine nucleobase lesion DNA N-glycosylase activity"/>
    <property type="evidence" value="ECO:0007669"/>
    <property type="project" value="TreeGrafter"/>
</dbReference>
<dbReference type="Gene3D" id="1.10.1670.10">
    <property type="entry name" value="Helix-hairpin-Helix base-excision DNA repair enzymes (C-terminal)"/>
    <property type="match status" value="1"/>
</dbReference>
<reference evidence="14" key="1">
    <citation type="submission" date="2018-09" db="EMBL/GenBank/DDBJ databases">
        <authorList>
            <person name="Livingstone P.G."/>
            <person name="Whitworth D.E."/>
        </authorList>
    </citation>
    <scope>NUCLEOTIDE SEQUENCE [LARGE SCALE GENOMIC DNA]</scope>
    <source>
        <strain evidence="14">CA043D</strain>
    </source>
</reference>
<feature type="domain" description="HhH-GPD" evidence="12">
    <location>
        <begin position="80"/>
        <end position="227"/>
    </location>
</feature>
<dbReference type="GO" id="GO:0006285">
    <property type="term" value="P:base-excision repair, AP site formation"/>
    <property type="evidence" value="ECO:0007669"/>
    <property type="project" value="TreeGrafter"/>
</dbReference>
<accession>A0A3A8KD37</accession>
<keyword evidence="14" id="KW-1185">Reference proteome</keyword>
<sequence>MAAKKQPRSTTTSAPLRAPRAQSARTAHSAPSNTDNLPFDIEEVLRRVRHEVRSFADAAMFELAAKGHGSLFEQLIACILSIRTLDEISLPASLRLLSRAHTPEALARLTPEEIDALIRPATFHEGKAWQVHAIAVRTRDEFHGQLPADADVLQSFKGVGPKCAHLALGIACSHEVISVDIHVHRVTNRWGYVKASTPERTLAALEAVLPRPYWVELNRLLVPFGKHVCTGNRPKCSTCPVLPYCRQEGVTSHR</sequence>
<evidence type="ECO:0000259" key="12">
    <source>
        <dbReference type="SMART" id="SM00478"/>
    </source>
</evidence>
<evidence type="ECO:0000256" key="6">
    <source>
        <dbReference type="ARBA" id="ARBA00023004"/>
    </source>
</evidence>
<organism evidence="13 14">
    <name type="scientific">Corallococcus carmarthensis</name>
    <dbReference type="NCBI Taxonomy" id="2316728"/>
    <lineage>
        <taxon>Bacteria</taxon>
        <taxon>Pseudomonadati</taxon>
        <taxon>Myxococcota</taxon>
        <taxon>Myxococcia</taxon>
        <taxon>Myxococcales</taxon>
        <taxon>Cystobacterineae</taxon>
        <taxon>Myxococcaceae</taxon>
        <taxon>Corallococcus</taxon>
    </lineage>
</organism>
<dbReference type="Proteomes" id="UP000268313">
    <property type="component" value="Unassembled WGS sequence"/>
</dbReference>
<feature type="compositionally biased region" description="Polar residues" evidence="11">
    <location>
        <begin position="23"/>
        <end position="36"/>
    </location>
</feature>
<dbReference type="CDD" id="cd00056">
    <property type="entry name" value="ENDO3c"/>
    <property type="match status" value="1"/>
</dbReference>
<dbReference type="GO" id="GO:0003906">
    <property type="term" value="F:DNA-(apurinic or apyrimidinic site) endonuclease activity"/>
    <property type="evidence" value="ECO:0007669"/>
    <property type="project" value="TreeGrafter"/>
</dbReference>
<dbReference type="PIRSF" id="PIRSF001435">
    <property type="entry name" value="Nth"/>
    <property type="match status" value="1"/>
</dbReference>
<dbReference type="EMBL" id="RAWE01000013">
    <property type="protein sequence ID" value="RKH06073.1"/>
    <property type="molecule type" value="Genomic_DNA"/>
</dbReference>
<keyword evidence="6" id="KW-0408">Iron</keyword>